<dbReference type="EMBL" id="LKMD01000104">
    <property type="protein sequence ID" value="PIA94533.1"/>
    <property type="molecule type" value="Genomic_DNA"/>
</dbReference>
<dbReference type="OrthoDB" id="3637194at2759"/>
<dbReference type="Proteomes" id="UP000230605">
    <property type="component" value="Chromosome 6"/>
</dbReference>
<evidence type="ECO:0000313" key="3">
    <source>
        <dbReference type="Proteomes" id="UP000230605"/>
    </source>
</evidence>
<feature type="compositionally biased region" description="Polar residues" evidence="1">
    <location>
        <begin position="11"/>
        <end position="22"/>
    </location>
</feature>
<proteinExistence type="predicted"/>
<organism evidence="2 3">
    <name type="scientific">Cercospora beticola</name>
    <name type="common">Sugarbeet leaf spot fungus</name>
    <dbReference type="NCBI Taxonomy" id="122368"/>
    <lineage>
        <taxon>Eukaryota</taxon>
        <taxon>Fungi</taxon>
        <taxon>Dikarya</taxon>
        <taxon>Ascomycota</taxon>
        <taxon>Pezizomycotina</taxon>
        <taxon>Dothideomycetes</taxon>
        <taxon>Dothideomycetidae</taxon>
        <taxon>Mycosphaerellales</taxon>
        <taxon>Mycosphaerellaceae</taxon>
        <taxon>Cercospora</taxon>
    </lineage>
</organism>
<name>A0A2G5HQI0_CERBT</name>
<gene>
    <name evidence="2" type="ORF">CB0940_08372</name>
</gene>
<dbReference type="AlphaFoldDB" id="A0A2G5HQI0"/>
<accession>A0A2G5HQI0</accession>
<sequence length="261" mass="30270">MHNRKRVVADSNGSPRFTQTGPLQAAKMKSRTKSEAIHSENNYKAQWYAPESQHRVDSVIDSSQRNIQPPCTKHTIRHCYCKSPKIFRELSQEDWKTHVRPVMSPQRRNFGEPYDTFRQPLDRFKGGSVFEARDKSNRFEIKTPPDLDDFYDSLRSQRYMRSWAPVEYGENGWGKEPRCPEDAEDGEGTQWGQGQENEGTKSAIHSGYEDMEVAPKIVEPDNTDDLAIEWLQGQLIAERRRNAALEKRVRTLEEECSDPYC</sequence>
<reference evidence="2 3" key="1">
    <citation type="submission" date="2015-10" db="EMBL/GenBank/DDBJ databases">
        <title>The cercosporin biosynthetic gene cluster was horizontally transferred to several fungal lineages and shown to be expanded in Cercospora beticola based on microsynteny with recipient genomes.</title>
        <authorList>
            <person name="De Jonge R."/>
            <person name="Ebert M.K."/>
            <person name="Suttle J.C."/>
            <person name="Jurick Ii W.M."/>
            <person name="Secor G.A."/>
            <person name="Thomma B.P."/>
            <person name="Van De Peer Y."/>
            <person name="Bolton M.D."/>
        </authorList>
    </citation>
    <scope>NUCLEOTIDE SEQUENCE [LARGE SCALE GENOMIC DNA]</scope>
    <source>
        <strain evidence="2 3">09-40</strain>
    </source>
</reference>
<feature type="region of interest" description="Disordered" evidence="1">
    <location>
        <begin position="1"/>
        <end position="41"/>
    </location>
</feature>
<protein>
    <submittedName>
        <fullName evidence="2">Uncharacterized protein</fullName>
    </submittedName>
</protein>
<evidence type="ECO:0000313" key="2">
    <source>
        <dbReference type="EMBL" id="PIA94533.1"/>
    </source>
</evidence>
<evidence type="ECO:0000256" key="1">
    <source>
        <dbReference type="SAM" id="MobiDB-lite"/>
    </source>
</evidence>
<feature type="region of interest" description="Disordered" evidence="1">
    <location>
        <begin position="172"/>
        <end position="201"/>
    </location>
</feature>
<comment type="caution">
    <text evidence="2">The sequence shown here is derived from an EMBL/GenBank/DDBJ whole genome shotgun (WGS) entry which is preliminary data.</text>
</comment>